<evidence type="ECO:0000313" key="11">
    <source>
        <dbReference type="Proteomes" id="UP000274504"/>
    </source>
</evidence>
<dbReference type="Pfam" id="PF16876">
    <property type="entry name" value="Lipin_mid"/>
    <property type="match status" value="1"/>
</dbReference>
<evidence type="ECO:0000256" key="6">
    <source>
        <dbReference type="ARBA" id="ARBA00022801"/>
    </source>
</evidence>
<dbReference type="Pfam" id="PF08235">
    <property type="entry name" value="LNS2"/>
    <property type="match status" value="1"/>
</dbReference>
<gene>
    <name evidence="10" type="ORF">HDID_LOCUS3790</name>
</gene>
<name>A0A3P6XWK6_HYMDI</name>
<dbReference type="PROSITE" id="PS50297">
    <property type="entry name" value="ANK_REP_REGION"/>
    <property type="match status" value="2"/>
</dbReference>
<dbReference type="Pfam" id="PF04571">
    <property type="entry name" value="Lipin_N"/>
    <property type="match status" value="1"/>
</dbReference>
<comment type="catalytic activity">
    <reaction evidence="1">
        <text>a 1,2-diacyl-sn-glycero-3-phosphate + H2O = a 1,2-diacyl-sn-glycerol + phosphate</text>
        <dbReference type="Rhea" id="RHEA:27429"/>
        <dbReference type="ChEBI" id="CHEBI:15377"/>
        <dbReference type="ChEBI" id="CHEBI:17815"/>
        <dbReference type="ChEBI" id="CHEBI:43474"/>
        <dbReference type="ChEBI" id="CHEBI:58608"/>
        <dbReference type="EC" id="3.1.3.4"/>
    </reaction>
    <physiologicalReaction direction="left-to-right" evidence="1">
        <dbReference type="Rhea" id="RHEA:27430"/>
    </physiologicalReaction>
</comment>
<dbReference type="Proteomes" id="UP000274504">
    <property type="component" value="Unassembled WGS sequence"/>
</dbReference>
<dbReference type="PROSITE" id="PS50088">
    <property type="entry name" value="ANK_REPEAT"/>
    <property type="match status" value="2"/>
</dbReference>
<dbReference type="SMART" id="SM00248">
    <property type="entry name" value="ANK"/>
    <property type="match status" value="2"/>
</dbReference>
<feature type="domain" description="ACB" evidence="9">
    <location>
        <begin position="665"/>
        <end position="750"/>
    </location>
</feature>
<dbReference type="InterPro" id="IPR023214">
    <property type="entry name" value="HAD_sf"/>
</dbReference>
<feature type="repeat" description="ANK" evidence="7">
    <location>
        <begin position="864"/>
        <end position="896"/>
    </location>
</feature>
<dbReference type="Gene3D" id="1.20.80.10">
    <property type="match status" value="1"/>
</dbReference>
<feature type="region of interest" description="Disordered" evidence="8">
    <location>
        <begin position="334"/>
        <end position="386"/>
    </location>
</feature>
<dbReference type="SUPFAM" id="SSF56784">
    <property type="entry name" value="HAD-like"/>
    <property type="match status" value="1"/>
</dbReference>
<dbReference type="InterPro" id="IPR007651">
    <property type="entry name" value="Lipin_N"/>
</dbReference>
<dbReference type="InterPro" id="IPR036412">
    <property type="entry name" value="HAD-like_sf"/>
</dbReference>
<organism evidence="10 11">
    <name type="scientific">Hymenolepis diminuta</name>
    <name type="common">Rat tapeworm</name>
    <dbReference type="NCBI Taxonomy" id="6216"/>
    <lineage>
        <taxon>Eukaryota</taxon>
        <taxon>Metazoa</taxon>
        <taxon>Spiralia</taxon>
        <taxon>Lophotrochozoa</taxon>
        <taxon>Platyhelminthes</taxon>
        <taxon>Cestoda</taxon>
        <taxon>Eucestoda</taxon>
        <taxon>Cyclophyllidea</taxon>
        <taxon>Hymenolepididae</taxon>
        <taxon>Hymenolepis</taxon>
    </lineage>
</organism>
<dbReference type="Pfam" id="PF00887">
    <property type="entry name" value="ACBP"/>
    <property type="match status" value="1"/>
</dbReference>
<sequence>MNGAIDIIVVEGKNGCFKSGPFYIRFGKMGAINPTDKHVEIYVNGRSIDDVHMRLGSNGLAYFVNDMESLFLDSDSESTNRLIRTRSVDSLNDEILASYRVRRRFKKSRIETAVSICEASPSINPSDSISPSGYLSDGDIETIRHHVSFADKVSPCDVVEPVQKDLTPAQPYPGVKSSNSNLGGIYLDELVAQSADQSIRDTYLYSSDCTSPQPNQSDAGYKSDSEQTFQKPHIDVQMSLCGGLSADAQVDYERFCAHMVTFEEFSKDPAGIVNNPNLVLAYNGKFYNWQTAAPLILSRVCFMADLPYNSLLKLVETFMPKKQLRQRRRAWFTWGTTDPPEPSSESEKTPVKSPVGLSVIDNPSIPDPSDPHTENPKPPKRNTPTEGELELFDLQPGVNDIEFRVVTKYQGTAVCHAKIYLWRWDEKIVVSDVDGTITKSDFLGHVIPALFNSDYGHDGVAELYSKVAENGYKFVYLTARAVSQADTTRSYLGRVCQYDKFRLPDGPVLLSPTSTLDALHREIIAKTPEVFKISCLKELRDVFPADSNPFYAAFGNRPNDVTAYIESGFDPGRIFTVNPSGELKNERIPCVKKSFCDVTSLVDHFFPCIGPKPLDVCGFESEDDSSAPINAVNNDVDMTVYSSFTFWRDPLPIEDTNLDTNKQSFEAIFSRATKFIPEIVESLSNEDLMYLYARYKQATEGPCNISQPGLLQYKARAKWNAWKELGNLSAEEAMQQYVQKVTELAPNWTNKVSNQVSGPRVSRPMFAEENSRGDTRNQKSTPLIETVKDGKLGPVVEYIRKNPLAVHERDVNGLGVNTDADADVGADAYVETLQTIVVKPWIDRKFSKHPHDTEFFLMEAVFRAGLTPLHWAVDRGFRDIVTALLDNGADIDVQDEDMQTPLHYACSCQYREIATLLLDRGANTTLRDAEDELPYTNFLNE</sequence>
<evidence type="ECO:0000256" key="8">
    <source>
        <dbReference type="SAM" id="MobiDB-lite"/>
    </source>
</evidence>
<dbReference type="PANTHER" id="PTHR12181:SF12">
    <property type="entry name" value="PHOSPHATIDATE PHOSPHATASE"/>
    <property type="match status" value="1"/>
</dbReference>
<evidence type="ECO:0000256" key="3">
    <source>
        <dbReference type="ARBA" id="ARBA00005476"/>
    </source>
</evidence>
<evidence type="ECO:0000256" key="5">
    <source>
        <dbReference type="ARBA" id="ARBA00018419"/>
    </source>
</evidence>
<dbReference type="GO" id="GO:0008195">
    <property type="term" value="F:phosphatidate phosphatase activity"/>
    <property type="evidence" value="ECO:0007669"/>
    <property type="project" value="UniProtKB-EC"/>
</dbReference>
<evidence type="ECO:0000313" key="10">
    <source>
        <dbReference type="EMBL" id="VDL39065.1"/>
    </source>
</evidence>
<dbReference type="PROSITE" id="PS51228">
    <property type="entry name" value="ACB_2"/>
    <property type="match status" value="1"/>
</dbReference>
<proteinExistence type="inferred from homology"/>
<dbReference type="SUPFAM" id="SSF47027">
    <property type="entry name" value="Acyl-CoA binding protein"/>
    <property type="match status" value="1"/>
</dbReference>
<dbReference type="InterPro" id="IPR013209">
    <property type="entry name" value="LNS2"/>
</dbReference>
<dbReference type="InterPro" id="IPR014352">
    <property type="entry name" value="FERM/acyl-CoA-bd_prot_sf"/>
</dbReference>
<dbReference type="InterPro" id="IPR036770">
    <property type="entry name" value="Ankyrin_rpt-contain_sf"/>
</dbReference>
<dbReference type="SMART" id="SM00775">
    <property type="entry name" value="LNS2"/>
    <property type="match status" value="1"/>
</dbReference>
<keyword evidence="6" id="KW-0378">Hydrolase</keyword>
<feature type="repeat" description="ANK" evidence="7">
    <location>
        <begin position="897"/>
        <end position="929"/>
    </location>
</feature>
<dbReference type="PROSITE" id="PS00880">
    <property type="entry name" value="ACB_1"/>
    <property type="match status" value="1"/>
</dbReference>
<dbReference type="InterPro" id="IPR000582">
    <property type="entry name" value="Acyl-CoA-binding_protein"/>
</dbReference>
<dbReference type="Gene3D" id="3.40.50.1000">
    <property type="entry name" value="HAD superfamily/HAD-like"/>
    <property type="match status" value="1"/>
</dbReference>
<dbReference type="Pfam" id="PF12796">
    <property type="entry name" value="Ank_2"/>
    <property type="match status" value="1"/>
</dbReference>
<evidence type="ECO:0000256" key="1">
    <source>
        <dbReference type="ARBA" id="ARBA00001180"/>
    </source>
</evidence>
<dbReference type="SUPFAM" id="SSF48403">
    <property type="entry name" value="Ankyrin repeat"/>
    <property type="match status" value="1"/>
</dbReference>
<dbReference type="InterPro" id="IPR022408">
    <property type="entry name" value="Acyl-CoA-binding_prot_CS"/>
</dbReference>
<dbReference type="InterPro" id="IPR031315">
    <property type="entry name" value="LNS2/PITP"/>
</dbReference>
<evidence type="ECO:0000256" key="2">
    <source>
        <dbReference type="ARBA" id="ARBA00001946"/>
    </source>
</evidence>
<dbReference type="InterPro" id="IPR026058">
    <property type="entry name" value="LIPIN"/>
</dbReference>
<evidence type="ECO:0000256" key="7">
    <source>
        <dbReference type="PROSITE-ProRule" id="PRU00023"/>
    </source>
</evidence>
<dbReference type="EMBL" id="UYSG01001242">
    <property type="protein sequence ID" value="VDL39065.1"/>
    <property type="molecule type" value="Genomic_DNA"/>
</dbReference>
<dbReference type="GO" id="GO:0000062">
    <property type="term" value="F:fatty-acyl-CoA binding"/>
    <property type="evidence" value="ECO:0007669"/>
    <property type="project" value="InterPro"/>
</dbReference>
<dbReference type="InterPro" id="IPR035984">
    <property type="entry name" value="Acyl-CoA-binding_sf"/>
</dbReference>
<dbReference type="OrthoDB" id="4567at2759"/>
<dbReference type="EC" id="3.1.3.4" evidence="4"/>
<dbReference type="PANTHER" id="PTHR12181">
    <property type="entry name" value="LIPIN"/>
    <property type="match status" value="1"/>
</dbReference>
<accession>A0A3P6XWK6</accession>
<dbReference type="AlphaFoldDB" id="A0A3P6XWK6"/>
<dbReference type="InterPro" id="IPR002110">
    <property type="entry name" value="Ankyrin_rpt"/>
</dbReference>
<dbReference type="PRINTS" id="PR00689">
    <property type="entry name" value="ACOABINDINGP"/>
</dbReference>
<reference evidence="10 11" key="1">
    <citation type="submission" date="2018-11" db="EMBL/GenBank/DDBJ databases">
        <authorList>
            <consortium name="Pathogen Informatics"/>
        </authorList>
    </citation>
    <scope>NUCLEOTIDE SEQUENCE [LARGE SCALE GENOMIC DNA]</scope>
</reference>
<protein>
    <recommendedName>
        <fullName evidence="5">Acyl-CoA-binding domain-containing protein 6</fullName>
        <ecNumber evidence="4">3.1.3.4</ecNumber>
    </recommendedName>
</protein>
<dbReference type="InterPro" id="IPR031703">
    <property type="entry name" value="Lipin_mid"/>
</dbReference>
<evidence type="ECO:0000256" key="4">
    <source>
        <dbReference type="ARBA" id="ARBA00012638"/>
    </source>
</evidence>
<comment type="similarity">
    <text evidence="3">Belongs to the lipin family.</text>
</comment>
<comment type="cofactor">
    <cofactor evidence="2">
        <name>Mg(2+)</name>
        <dbReference type="ChEBI" id="CHEBI:18420"/>
    </cofactor>
</comment>
<evidence type="ECO:0000259" key="9">
    <source>
        <dbReference type="PROSITE" id="PS51228"/>
    </source>
</evidence>
<dbReference type="Gene3D" id="1.25.40.20">
    <property type="entry name" value="Ankyrin repeat-containing domain"/>
    <property type="match status" value="1"/>
</dbReference>
<keyword evidence="7" id="KW-0040">ANK repeat</keyword>